<dbReference type="HOGENOM" id="CLU_1611910_0_0_1"/>
<protein>
    <submittedName>
        <fullName evidence="1">Uncharacterized protein</fullName>
    </submittedName>
</protein>
<dbReference type="AlphaFoldDB" id="B8MAF6"/>
<gene>
    <name evidence="1" type="ORF">TSTA_123860</name>
</gene>
<proteinExistence type="predicted"/>
<organism evidence="1 2">
    <name type="scientific">Talaromyces stipitatus (strain ATCC 10500 / CBS 375.48 / QM 6759 / NRRL 1006)</name>
    <name type="common">Penicillium stipitatum</name>
    <dbReference type="NCBI Taxonomy" id="441959"/>
    <lineage>
        <taxon>Eukaryota</taxon>
        <taxon>Fungi</taxon>
        <taxon>Dikarya</taxon>
        <taxon>Ascomycota</taxon>
        <taxon>Pezizomycotina</taxon>
        <taxon>Eurotiomycetes</taxon>
        <taxon>Eurotiomycetidae</taxon>
        <taxon>Eurotiales</taxon>
        <taxon>Trichocomaceae</taxon>
        <taxon>Talaromyces</taxon>
        <taxon>Talaromyces sect. Talaromyces</taxon>
    </lineage>
</organism>
<dbReference type="PhylomeDB" id="B8MAF6"/>
<dbReference type="OMA" id="MADFMED"/>
<dbReference type="RefSeq" id="XP_002482650.1">
    <property type="nucleotide sequence ID" value="XM_002482605.1"/>
</dbReference>
<dbReference type="GeneID" id="8098338"/>
<dbReference type="EMBL" id="EQ962655">
    <property type="protein sequence ID" value="EED18658.1"/>
    <property type="molecule type" value="Genomic_DNA"/>
</dbReference>
<keyword evidence="2" id="KW-1185">Reference proteome</keyword>
<dbReference type="InParanoid" id="B8MAF6"/>
<evidence type="ECO:0000313" key="2">
    <source>
        <dbReference type="Proteomes" id="UP000001745"/>
    </source>
</evidence>
<dbReference type="eggNOG" id="ENOG502T5EX">
    <property type="taxonomic scope" value="Eukaryota"/>
</dbReference>
<dbReference type="VEuPathDB" id="FungiDB:TSTA_123860"/>
<accession>B8MAF6</accession>
<dbReference type="OrthoDB" id="76567at2759"/>
<dbReference type="Proteomes" id="UP000001745">
    <property type="component" value="Unassembled WGS sequence"/>
</dbReference>
<name>B8MAF6_TALSN</name>
<sequence>MADFMEDCAFYPSLDRKWPTVALEVGYAESYENLVQNATLLLRGSQERISLVILVKLQPLKEDETEIQKGFLEVWTYDHERKNYFKLGNQQLYPRPSYHAKQEITFSWQNLLREQERNLNPKKAPLPLSLKNLRFYIDGAVERYLYDKGRRADSDDSEYEWYDWT</sequence>
<evidence type="ECO:0000313" key="1">
    <source>
        <dbReference type="EMBL" id="EED18658.1"/>
    </source>
</evidence>
<reference evidence="2" key="1">
    <citation type="journal article" date="2015" name="Genome Announc.">
        <title>Genome sequence of the AIDS-associated pathogen Penicillium marneffei (ATCC18224) and its near taxonomic relative Talaromyces stipitatus (ATCC10500).</title>
        <authorList>
            <person name="Nierman W.C."/>
            <person name="Fedorova-Abrams N.D."/>
            <person name="Andrianopoulos A."/>
        </authorList>
    </citation>
    <scope>NUCLEOTIDE SEQUENCE [LARGE SCALE GENOMIC DNA]</scope>
    <source>
        <strain evidence="2">ATCC 10500 / CBS 375.48 / QM 6759 / NRRL 1006</strain>
    </source>
</reference>